<dbReference type="InterPro" id="IPR036971">
    <property type="entry name" value="PDEase_catalytic_dom_sf"/>
</dbReference>
<dbReference type="GO" id="GO:0141162">
    <property type="term" value="P:negative regulation of cAMP/PKA signal transduction"/>
    <property type="evidence" value="ECO:0000318"/>
    <property type="project" value="GO_Central"/>
</dbReference>
<protein>
    <recommendedName>
        <fullName evidence="12">Phosphodiesterase</fullName>
    </recommendedName>
</protein>
<feature type="binding site" evidence="5">
    <location>
        <position position="934"/>
    </location>
    <ligand>
        <name>Zn(2+)</name>
        <dbReference type="ChEBI" id="CHEBI:29105"/>
        <label>1</label>
    </ligand>
</feature>
<evidence type="ECO:0000313" key="11">
    <source>
        <dbReference type="Proteomes" id="UP000006906"/>
    </source>
</evidence>
<dbReference type="Pfam" id="PF00233">
    <property type="entry name" value="PDEase_I"/>
    <property type="match status" value="1"/>
</dbReference>
<evidence type="ECO:0000256" key="4">
    <source>
        <dbReference type="PIRSR" id="PIRSR623088-2"/>
    </source>
</evidence>
<feature type="compositionally biased region" description="Basic and acidic residues" evidence="6">
    <location>
        <begin position="668"/>
        <end position="689"/>
    </location>
</feature>
<dbReference type="RefSeq" id="XP_042926660.1">
    <property type="nucleotide sequence ID" value="XM_043061462.1"/>
</dbReference>
<feature type="region of interest" description="Disordered" evidence="6">
    <location>
        <begin position="1169"/>
        <end position="1225"/>
    </location>
</feature>
<dbReference type="InterPro" id="IPR002073">
    <property type="entry name" value="PDEase_catalytic_dom"/>
</dbReference>
<keyword evidence="7" id="KW-0812">Transmembrane</keyword>
<dbReference type="KEGG" id="cre:CHLRE_03g204689v5"/>
<dbReference type="PROSITE" id="PS50839">
    <property type="entry name" value="CHASE"/>
    <property type="match status" value="1"/>
</dbReference>
<dbReference type="CDD" id="cd00077">
    <property type="entry name" value="HDc"/>
    <property type="match status" value="1"/>
</dbReference>
<keyword evidence="1 5" id="KW-0479">Metal-binding</keyword>
<evidence type="ECO:0008006" key="12">
    <source>
        <dbReference type="Google" id="ProtNLM"/>
    </source>
</evidence>
<dbReference type="PRINTS" id="PR00387">
    <property type="entry name" value="PDIESTERASE1"/>
</dbReference>
<name>A0A2K3DZP3_CHLRE</name>
<dbReference type="Gramene" id="PNW86010">
    <property type="protein sequence ID" value="PNW86010"/>
    <property type="gene ID" value="CHLRE_03g204689v5"/>
</dbReference>
<dbReference type="InParanoid" id="A0A2K3DZP3"/>
<evidence type="ECO:0000256" key="2">
    <source>
        <dbReference type="ARBA" id="ARBA00022801"/>
    </source>
</evidence>
<dbReference type="GeneID" id="5724938"/>
<feature type="transmembrane region" description="Helical" evidence="7">
    <location>
        <begin position="35"/>
        <end position="60"/>
    </location>
</feature>
<feature type="transmembrane region" description="Helical" evidence="7">
    <location>
        <begin position="329"/>
        <end position="351"/>
    </location>
</feature>
<feature type="compositionally biased region" description="Polar residues" evidence="6">
    <location>
        <begin position="1181"/>
        <end position="1194"/>
    </location>
</feature>
<evidence type="ECO:0000256" key="7">
    <source>
        <dbReference type="SAM" id="Phobius"/>
    </source>
</evidence>
<keyword evidence="7" id="KW-0472">Membrane</keyword>
<keyword evidence="11" id="KW-1185">Reference proteome</keyword>
<evidence type="ECO:0000256" key="3">
    <source>
        <dbReference type="PIRSR" id="PIRSR623088-1"/>
    </source>
</evidence>
<dbReference type="AlphaFoldDB" id="A0A2K3DZP3"/>
<feature type="binding site" evidence="4">
    <location>
        <position position="1078"/>
    </location>
    <ligand>
        <name>AMP</name>
        <dbReference type="ChEBI" id="CHEBI:456215"/>
    </ligand>
</feature>
<dbReference type="EMBL" id="CM008964">
    <property type="protein sequence ID" value="PNW86010.1"/>
    <property type="molecule type" value="Genomic_DNA"/>
</dbReference>
<evidence type="ECO:0000259" key="8">
    <source>
        <dbReference type="PROSITE" id="PS50839"/>
    </source>
</evidence>
<dbReference type="PROSITE" id="PS51845">
    <property type="entry name" value="PDEASE_I_2"/>
    <property type="match status" value="1"/>
</dbReference>
<dbReference type="GO" id="GO:0004115">
    <property type="term" value="F:3',5'-cyclic-AMP phosphodiesterase activity"/>
    <property type="evidence" value="ECO:0000318"/>
    <property type="project" value="GO_Central"/>
</dbReference>
<dbReference type="InterPro" id="IPR003607">
    <property type="entry name" value="HD/PDEase_dom"/>
</dbReference>
<dbReference type="InterPro" id="IPR023088">
    <property type="entry name" value="PDEase"/>
</dbReference>
<dbReference type="GO" id="GO:0007165">
    <property type="term" value="P:signal transduction"/>
    <property type="evidence" value="ECO:0007669"/>
    <property type="project" value="InterPro"/>
</dbReference>
<sequence>MALRLKCRSCVEGVRRGLKQSRHDAQALGSLVWQYPSLACVPLLLLAVLLAGGITAVIHVKDSDVSVAKERAEAVARDAASWYQDQIEYAIGPVEIMAAVVKFAPMFDVVDSWFGLLSKAMLKTSQAAPGAIEVLQLAPNGVIRLAYPMEGLLQGAIGLDIFNSSPANAEAAQAVMQRGNLQVLGPIRQPNGSYGLVVSMPIWIEDVDANATFGLTGPVFTGCGAPCDYNETTRTKPWGLAQAIVDLQSISNALETSKLQAVGYRYEVEALPSTSAQAAGAGSQQAQVVVRSSALPEDPVEAFIDLPDAQWVVRVAPAKGWEPDWYGGLLAAVVVLAVVISLLLFTAMVSWRRHQLLLEALLPKEVIRDLKVDDAATLGARIQQTDTPADLLLKMMGELLQGRVPELRDVVFIRTALLRNADVYQPLNLRGQLKEANFDSDVVQALIRQLGDTGGADGQSVCSEPMLASDGGGLNSRQFGSIPVSTGCVTTDDLAQLNSRSLTPMAGGGGGMPQLRLETLTGALSLLLSPQLPLMPQPQPAPPQPALAYPITAASAAPAGSGNIQAQLISAAAPSGALQNGNALNLPPVPVPTEPFLIEAADTGATAGDWTEHVAARGALAPHVNANGASTPTGIERSATAGGAAGGGPVGLMARLASAIPMMSSSSARERDRERDRDRDRERDRDRDAAGSTASGSGPVPMAGSNYNIASTGANTPRSRLEALGLPALRTGSMDGGPNSTLDCRTSLAGATSMRLASNLGLGASGVGGSRSGVQLQLHSSKVIPLANSPAPLGAAGAGLVGSAHGMMPPPASLPPGPPPPVIEEVERLLGDADSWAFDTWRLAEATQGHALSALAFYLMYREGLIAKFKIKPAVLARLLRALEAGYPANPYHNATHAADVLQTLHVILHGAQLHVHYLDKLGLLAAYFAAIVHDHNHPGLTNDFLISTHDLLAIRYNDKSPLENHHAASCFGLMALQPELDALSTLSKTERGTFRKQVIEMVIGTDMKQHFAILAHFNTVHRLASYSVQTAKPQASGGLEGAARTVSIGGALTTNAPRPIDETERLLTLQVALKVADIGHLGEDLEVHKRWLGVLEEEFFNQGDRERALGIPISPLFDRNKQGVSKSQVGFYDFVGLPLVHAVSSAFPGARPLMSCFLANYDYWKSREAPAPSPKPQQPVARSSDASAGSQGSKHPRTTVREDRPQPAPSLALAMGSNDGAFDI</sequence>
<feature type="region of interest" description="Disordered" evidence="6">
    <location>
        <begin position="624"/>
        <end position="647"/>
    </location>
</feature>
<feature type="binding site" evidence="5">
    <location>
        <position position="897"/>
    </location>
    <ligand>
        <name>Zn(2+)</name>
        <dbReference type="ChEBI" id="CHEBI:29105"/>
        <label>1</label>
    </ligand>
</feature>
<feature type="binding site" evidence="4">
    <location>
        <position position="935"/>
    </location>
    <ligand>
        <name>AMP</name>
        <dbReference type="ChEBI" id="CHEBI:456215"/>
    </ligand>
</feature>
<evidence type="ECO:0000256" key="6">
    <source>
        <dbReference type="SAM" id="MobiDB-lite"/>
    </source>
</evidence>
<dbReference type="PANTHER" id="PTHR11347">
    <property type="entry name" value="CYCLIC NUCLEOTIDE PHOSPHODIESTERASE"/>
    <property type="match status" value="1"/>
</dbReference>
<feature type="binding site" evidence="5">
    <location>
        <position position="935"/>
    </location>
    <ligand>
        <name>Zn(2+)</name>
        <dbReference type="ChEBI" id="CHEBI:29105"/>
        <label>1</label>
    </ligand>
</feature>
<organism evidence="10 11">
    <name type="scientific">Chlamydomonas reinhardtii</name>
    <name type="common">Chlamydomonas smithii</name>
    <dbReference type="NCBI Taxonomy" id="3055"/>
    <lineage>
        <taxon>Eukaryota</taxon>
        <taxon>Viridiplantae</taxon>
        <taxon>Chlorophyta</taxon>
        <taxon>core chlorophytes</taxon>
        <taxon>Chlorophyceae</taxon>
        <taxon>CS clade</taxon>
        <taxon>Chlamydomonadales</taxon>
        <taxon>Chlamydomonadaceae</taxon>
        <taxon>Chlamydomonas</taxon>
    </lineage>
</organism>
<dbReference type="Proteomes" id="UP000006906">
    <property type="component" value="Chromosome 3"/>
</dbReference>
<dbReference type="Gene3D" id="1.10.1300.10">
    <property type="entry name" value="3'5'-cyclic nucleotide phosphodiesterase, catalytic domain"/>
    <property type="match status" value="1"/>
</dbReference>
<accession>A0A2K3DZP3</accession>
<feature type="binding site" evidence="4">
    <location>
        <begin position="893"/>
        <end position="897"/>
    </location>
    <ligand>
        <name>AMP</name>
        <dbReference type="ChEBI" id="CHEBI:456215"/>
    </ligand>
</feature>
<evidence type="ECO:0000256" key="5">
    <source>
        <dbReference type="PIRSR" id="PIRSR623088-3"/>
    </source>
</evidence>
<dbReference type="ExpressionAtlas" id="A0A2K3DZP3">
    <property type="expression patterns" value="differential"/>
</dbReference>
<feature type="region of interest" description="Disordered" evidence="6">
    <location>
        <begin position="660"/>
        <end position="714"/>
    </location>
</feature>
<feature type="compositionally biased region" description="Polar residues" evidence="6">
    <location>
        <begin position="705"/>
        <end position="714"/>
    </location>
</feature>
<keyword evidence="7" id="KW-1133">Transmembrane helix</keyword>
<keyword evidence="2" id="KW-0378">Hydrolase</keyword>
<evidence type="ECO:0000259" key="9">
    <source>
        <dbReference type="PROSITE" id="PS51845"/>
    </source>
</evidence>
<feature type="binding site" evidence="5">
    <location>
        <position position="1078"/>
    </location>
    <ligand>
        <name>Zn(2+)</name>
        <dbReference type="ChEBI" id="CHEBI:29105"/>
        <label>1</label>
    </ligand>
</feature>
<feature type="binding site" evidence="5">
    <location>
        <position position="935"/>
    </location>
    <ligand>
        <name>Zn(2+)</name>
        <dbReference type="ChEBI" id="CHEBI:29105"/>
        <label>2</label>
    </ligand>
</feature>
<dbReference type="InterPro" id="IPR006189">
    <property type="entry name" value="CHASE_dom"/>
</dbReference>
<feature type="binding site" evidence="4">
    <location>
        <position position="1129"/>
    </location>
    <ligand>
        <name>AMP</name>
        <dbReference type="ChEBI" id="CHEBI:456215"/>
    </ligand>
</feature>
<feature type="domain" description="PDEase" evidence="9">
    <location>
        <begin position="818"/>
        <end position="1172"/>
    </location>
</feature>
<gene>
    <name evidence="10" type="ORF">CHLRE_03g204689v5</name>
</gene>
<dbReference type="OrthoDB" id="546632at2759"/>
<feature type="active site" description="Proton donor" evidence="3">
    <location>
        <position position="893"/>
    </location>
</feature>
<proteinExistence type="predicted"/>
<reference evidence="10 11" key="1">
    <citation type="journal article" date="2007" name="Science">
        <title>The Chlamydomonas genome reveals the evolution of key animal and plant functions.</title>
        <authorList>
            <person name="Merchant S.S."/>
            <person name="Prochnik S.E."/>
            <person name="Vallon O."/>
            <person name="Harris E.H."/>
            <person name="Karpowicz S.J."/>
            <person name="Witman G.B."/>
            <person name="Terry A."/>
            <person name="Salamov A."/>
            <person name="Fritz-Laylin L.K."/>
            <person name="Marechal-Drouard L."/>
            <person name="Marshall W.F."/>
            <person name="Qu L.H."/>
            <person name="Nelson D.R."/>
            <person name="Sanderfoot A.A."/>
            <person name="Spalding M.H."/>
            <person name="Kapitonov V.V."/>
            <person name="Ren Q."/>
            <person name="Ferris P."/>
            <person name="Lindquist E."/>
            <person name="Shapiro H."/>
            <person name="Lucas S.M."/>
            <person name="Grimwood J."/>
            <person name="Schmutz J."/>
            <person name="Cardol P."/>
            <person name="Cerutti H."/>
            <person name="Chanfreau G."/>
            <person name="Chen C.L."/>
            <person name="Cognat V."/>
            <person name="Croft M.T."/>
            <person name="Dent R."/>
            <person name="Dutcher S."/>
            <person name="Fernandez E."/>
            <person name="Fukuzawa H."/>
            <person name="Gonzalez-Ballester D."/>
            <person name="Gonzalez-Halphen D."/>
            <person name="Hallmann A."/>
            <person name="Hanikenne M."/>
            <person name="Hippler M."/>
            <person name="Inwood W."/>
            <person name="Jabbari K."/>
            <person name="Kalanon M."/>
            <person name="Kuras R."/>
            <person name="Lefebvre P.A."/>
            <person name="Lemaire S.D."/>
            <person name="Lobanov A.V."/>
            <person name="Lohr M."/>
            <person name="Manuell A."/>
            <person name="Meier I."/>
            <person name="Mets L."/>
            <person name="Mittag M."/>
            <person name="Mittelmeier T."/>
            <person name="Moroney J.V."/>
            <person name="Moseley J."/>
            <person name="Napoli C."/>
            <person name="Nedelcu A.M."/>
            <person name="Niyogi K."/>
            <person name="Novoselov S.V."/>
            <person name="Paulsen I.T."/>
            <person name="Pazour G."/>
            <person name="Purton S."/>
            <person name="Ral J.P."/>
            <person name="Riano-Pachon D.M."/>
            <person name="Riekhof W."/>
            <person name="Rymarquis L."/>
            <person name="Schroda M."/>
            <person name="Stern D."/>
            <person name="Umen J."/>
            <person name="Willows R."/>
            <person name="Wilson N."/>
            <person name="Zimmer S.L."/>
            <person name="Allmer J."/>
            <person name="Balk J."/>
            <person name="Bisova K."/>
            <person name="Chen C.J."/>
            <person name="Elias M."/>
            <person name="Gendler K."/>
            <person name="Hauser C."/>
            <person name="Lamb M.R."/>
            <person name="Ledford H."/>
            <person name="Long J.C."/>
            <person name="Minagawa J."/>
            <person name="Page M.D."/>
            <person name="Pan J."/>
            <person name="Pootakham W."/>
            <person name="Roje S."/>
            <person name="Rose A."/>
            <person name="Stahlberg E."/>
            <person name="Terauchi A.M."/>
            <person name="Yang P."/>
            <person name="Ball S."/>
            <person name="Bowler C."/>
            <person name="Dieckmann C.L."/>
            <person name="Gladyshev V.N."/>
            <person name="Green P."/>
            <person name="Jorgensen R."/>
            <person name="Mayfield S."/>
            <person name="Mueller-Roeber B."/>
            <person name="Rajamani S."/>
            <person name="Sayre R.T."/>
            <person name="Brokstein P."/>
            <person name="Dubchak I."/>
            <person name="Goodstein D."/>
            <person name="Hornick L."/>
            <person name="Huang Y.W."/>
            <person name="Jhaveri J."/>
            <person name="Luo Y."/>
            <person name="Martinez D."/>
            <person name="Ngau W.C."/>
            <person name="Otillar B."/>
            <person name="Poliakov A."/>
            <person name="Porter A."/>
            <person name="Szajkowski L."/>
            <person name="Werner G."/>
            <person name="Zhou K."/>
            <person name="Grigoriev I.V."/>
            <person name="Rokhsar D.S."/>
            <person name="Grossman A.R."/>
        </authorList>
    </citation>
    <scope>NUCLEOTIDE SEQUENCE [LARGE SCALE GENOMIC DNA]</scope>
    <source>
        <strain evidence="11">CC-503</strain>
    </source>
</reference>
<dbReference type="SUPFAM" id="SSF109604">
    <property type="entry name" value="HD-domain/PDEase-like"/>
    <property type="match status" value="1"/>
</dbReference>
<dbReference type="GO" id="GO:0046872">
    <property type="term" value="F:metal ion binding"/>
    <property type="evidence" value="ECO:0007669"/>
    <property type="project" value="UniProtKB-KW"/>
</dbReference>
<dbReference type="SMART" id="SM01079">
    <property type="entry name" value="CHASE"/>
    <property type="match status" value="1"/>
</dbReference>
<feature type="domain" description="CHASE" evidence="8">
    <location>
        <begin position="139"/>
        <end position="255"/>
    </location>
</feature>
<evidence type="ECO:0000256" key="1">
    <source>
        <dbReference type="ARBA" id="ARBA00022723"/>
    </source>
</evidence>
<evidence type="ECO:0000313" key="10">
    <source>
        <dbReference type="EMBL" id="PNW86010.1"/>
    </source>
</evidence>
<dbReference type="GO" id="GO:0047555">
    <property type="term" value="F:3',5'-cyclic-GMP phosphodiesterase activity"/>
    <property type="evidence" value="ECO:0000318"/>
    <property type="project" value="GO_Central"/>
</dbReference>